<feature type="transmembrane region" description="Helical" evidence="2">
    <location>
        <begin position="148"/>
        <end position="170"/>
    </location>
</feature>
<evidence type="ECO:0000256" key="2">
    <source>
        <dbReference type="SAM" id="Phobius"/>
    </source>
</evidence>
<dbReference type="OrthoDB" id="4771706at2759"/>
<evidence type="ECO:0000256" key="1">
    <source>
        <dbReference type="SAM" id="MobiDB-lite"/>
    </source>
</evidence>
<feature type="transmembrane region" description="Helical" evidence="2">
    <location>
        <begin position="119"/>
        <end position="142"/>
    </location>
</feature>
<dbReference type="EMBL" id="MU001643">
    <property type="protein sequence ID" value="KAF2478871.1"/>
    <property type="molecule type" value="Genomic_DNA"/>
</dbReference>
<keyword evidence="2" id="KW-1133">Transmembrane helix</keyword>
<dbReference type="GeneID" id="54475963"/>
<proteinExistence type="predicted"/>
<organism evidence="3 4">
    <name type="scientific">Neohortaea acidophila</name>
    <dbReference type="NCBI Taxonomy" id="245834"/>
    <lineage>
        <taxon>Eukaryota</taxon>
        <taxon>Fungi</taxon>
        <taxon>Dikarya</taxon>
        <taxon>Ascomycota</taxon>
        <taxon>Pezizomycotina</taxon>
        <taxon>Dothideomycetes</taxon>
        <taxon>Dothideomycetidae</taxon>
        <taxon>Mycosphaerellales</taxon>
        <taxon>Teratosphaeriaceae</taxon>
        <taxon>Neohortaea</taxon>
    </lineage>
</organism>
<evidence type="ECO:0000313" key="4">
    <source>
        <dbReference type="Proteomes" id="UP000799767"/>
    </source>
</evidence>
<dbReference type="RefSeq" id="XP_033585441.1">
    <property type="nucleotide sequence ID" value="XM_033734961.1"/>
</dbReference>
<feature type="compositionally biased region" description="Basic and acidic residues" evidence="1">
    <location>
        <begin position="22"/>
        <end position="39"/>
    </location>
</feature>
<feature type="region of interest" description="Disordered" evidence="1">
    <location>
        <begin position="1"/>
        <end position="39"/>
    </location>
</feature>
<name>A0A6A6PGK9_9PEZI</name>
<dbReference type="Proteomes" id="UP000799767">
    <property type="component" value="Unassembled WGS sequence"/>
</dbReference>
<keyword evidence="4" id="KW-1185">Reference proteome</keyword>
<accession>A0A6A6PGK9</accession>
<sequence length="196" mass="22044">MGLMNDEESRLSSDAAESLPLYEEHHDVSEHDLKTPEDKATPDQVRDYLVAVMRSRGSGIDHARRVASKWNAGTGRELRTYPVSMYRDIFGAEDGWVVCREVHLRRFTQERKEHPLRRFVAGIVFLVTLVFTLIAAMVGWFATDVLQIVGWMCVYIGSMATIGSGVFAIVEFFQTPEKRAEALLHSGWGKSSTPPA</sequence>
<dbReference type="AlphaFoldDB" id="A0A6A6PGK9"/>
<gene>
    <name evidence="3" type="ORF">BDY17DRAFT_305966</name>
</gene>
<protein>
    <submittedName>
        <fullName evidence="3">Uncharacterized protein</fullName>
    </submittedName>
</protein>
<reference evidence="3" key="1">
    <citation type="journal article" date="2020" name="Stud. Mycol.">
        <title>101 Dothideomycetes genomes: a test case for predicting lifestyles and emergence of pathogens.</title>
        <authorList>
            <person name="Haridas S."/>
            <person name="Albert R."/>
            <person name="Binder M."/>
            <person name="Bloem J."/>
            <person name="Labutti K."/>
            <person name="Salamov A."/>
            <person name="Andreopoulos B."/>
            <person name="Baker S."/>
            <person name="Barry K."/>
            <person name="Bills G."/>
            <person name="Bluhm B."/>
            <person name="Cannon C."/>
            <person name="Castanera R."/>
            <person name="Culley D."/>
            <person name="Daum C."/>
            <person name="Ezra D."/>
            <person name="Gonzalez J."/>
            <person name="Henrissat B."/>
            <person name="Kuo A."/>
            <person name="Liang C."/>
            <person name="Lipzen A."/>
            <person name="Lutzoni F."/>
            <person name="Magnuson J."/>
            <person name="Mondo S."/>
            <person name="Nolan M."/>
            <person name="Ohm R."/>
            <person name="Pangilinan J."/>
            <person name="Park H.-J."/>
            <person name="Ramirez L."/>
            <person name="Alfaro M."/>
            <person name="Sun H."/>
            <person name="Tritt A."/>
            <person name="Yoshinaga Y."/>
            <person name="Zwiers L.-H."/>
            <person name="Turgeon B."/>
            <person name="Goodwin S."/>
            <person name="Spatafora J."/>
            <person name="Crous P."/>
            <person name="Grigoriev I."/>
        </authorList>
    </citation>
    <scope>NUCLEOTIDE SEQUENCE</scope>
    <source>
        <strain evidence="3">CBS 113389</strain>
    </source>
</reference>
<keyword evidence="2" id="KW-0812">Transmembrane</keyword>
<keyword evidence="2" id="KW-0472">Membrane</keyword>
<evidence type="ECO:0000313" key="3">
    <source>
        <dbReference type="EMBL" id="KAF2478871.1"/>
    </source>
</evidence>